<keyword evidence="4" id="KW-0732">Signal</keyword>
<dbReference type="Pfam" id="PF08534">
    <property type="entry name" value="Redoxin"/>
    <property type="match status" value="1"/>
</dbReference>
<dbReference type="Gene3D" id="3.40.30.10">
    <property type="entry name" value="Glutaredoxin"/>
    <property type="match status" value="1"/>
</dbReference>
<dbReference type="InterPro" id="IPR013766">
    <property type="entry name" value="Thioredoxin_domain"/>
</dbReference>
<comment type="subcellular location">
    <subcellularLocation>
        <location evidence="1">Cell envelope</location>
    </subcellularLocation>
</comment>
<dbReference type="InterPro" id="IPR050553">
    <property type="entry name" value="Thioredoxin_ResA/DsbE_sf"/>
</dbReference>
<keyword evidence="3" id="KW-0676">Redox-active center</keyword>
<evidence type="ECO:0000313" key="7">
    <source>
        <dbReference type="Proteomes" id="UP001524499"/>
    </source>
</evidence>
<feature type="domain" description="Thioredoxin" evidence="5">
    <location>
        <begin position="31"/>
        <end position="172"/>
    </location>
</feature>
<evidence type="ECO:0000256" key="2">
    <source>
        <dbReference type="ARBA" id="ARBA00022748"/>
    </source>
</evidence>
<dbReference type="Proteomes" id="UP001524499">
    <property type="component" value="Unassembled WGS sequence"/>
</dbReference>
<dbReference type="InterPro" id="IPR013740">
    <property type="entry name" value="Redoxin"/>
</dbReference>
<organism evidence="6 7">
    <name type="scientific">Methylomonas subterranea</name>
    <dbReference type="NCBI Taxonomy" id="2952225"/>
    <lineage>
        <taxon>Bacteria</taxon>
        <taxon>Pseudomonadati</taxon>
        <taxon>Pseudomonadota</taxon>
        <taxon>Gammaproteobacteria</taxon>
        <taxon>Methylococcales</taxon>
        <taxon>Methylococcaceae</taxon>
        <taxon>Methylomonas</taxon>
    </lineage>
</organism>
<keyword evidence="7" id="KW-1185">Reference proteome</keyword>
<gene>
    <name evidence="6" type="ORF">NP590_13865</name>
</gene>
<evidence type="ECO:0000256" key="4">
    <source>
        <dbReference type="SAM" id="SignalP"/>
    </source>
</evidence>
<feature type="chain" id="PRO_5046821811" evidence="4">
    <location>
        <begin position="18"/>
        <end position="182"/>
    </location>
</feature>
<comment type="caution">
    <text evidence="6">The sequence shown here is derived from an EMBL/GenBank/DDBJ whole genome shotgun (WGS) entry which is preliminary data.</text>
</comment>
<evidence type="ECO:0000313" key="6">
    <source>
        <dbReference type="EMBL" id="MCQ8105197.1"/>
    </source>
</evidence>
<proteinExistence type="predicted"/>
<feature type="signal peptide" evidence="4">
    <location>
        <begin position="1"/>
        <end position="17"/>
    </location>
</feature>
<keyword evidence="2" id="KW-0201">Cytochrome c-type biogenesis</keyword>
<evidence type="ECO:0000256" key="1">
    <source>
        <dbReference type="ARBA" id="ARBA00004196"/>
    </source>
</evidence>
<protein>
    <submittedName>
        <fullName evidence="6">TlpA family protein disulfide reductase</fullName>
    </submittedName>
</protein>
<name>A0ABT1TJG4_9GAMM</name>
<sequence length="182" mass="20106">MKSTIAMLLVAALALSAGMLLQQKAKLAGAADARSPALQFGFPDLDGQIQDVAQWRGKILLVNFWATWCPPCLREIPQFIKWQREYRDRDLQIVGIALDDQSSVAEYLRQMKVNYPMLIAGDEGGALAYRLGNIINAVPFSVVVDRQGRIVHRQPGELTEALFSETVAPLLAPENSTSRKSP</sequence>
<dbReference type="PANTHER" id="PTHR42852:SF17">
    <property type="entry name" value="THIOREDOXIN-LIKE PROTEIN HI_1115"/>
    <property type="match status" value="1"/>
</dbReference>
<dbReference type="EMBL" id="JANIBJ010000026">
    <property type="protein sequence ID" value="MCQ8105197.1"/>
    <property type="molecule type" value="Genomic_DNA"/>
</dbReference>
<evidence type="ECO:0000259" key="5">
    <source>
        <dbReference type="PROSITE" id="PS51352"/>
    </source>
</evidence>
<dbReference type="InterPro" id="IPR017937">
    <property type="entry name" value="Thioredoxin_CS"/>
</dbReference>
<evidence type="ECO:0000256" key="3">
    <source>
        <dbReference type="ARBA" id="ARBA00023284"/>
    </source>
</evidence>
<dbReference type="PROSITE" id="PS51352">
    <property type="entry name" value="THIOREDOXIN_2"/>
    <property type="match status" value="1"/>
</dbReference>
<dbReference type="InterPro" id="IPR036249">
    <property type="entry name" value="Thioredoxin-like_sf"/>
</dbReference>
<dbReference type="SUPFAM" id="SSF52833">
    <property type="entry name" value="Thioredoxin-like"/>
    <property type="match status" value="1"/>
</dbReference>
<dbReference type="RefSeq" id="WP_256603108.1">
    <property type="nucleotide sequence ID" value="NZ_JANIBJ010000026.1"/>
</dbReference>
<accession>A0ABT1TJG4</accession>
<reference evidence="6 7" key="1">
    <citation type="submission" date="2022-07" db="EMBL/GenBank/DDBJ databases">
        <title>Methylomonas rivi sp. nov., Methylomonas rosea sp. nov., Methylomonas aureus sp. nov. and Methylomonas subterranea sp. nov., four novel methanotrophs isolated from a freshwater creek and the deep terrestrial subsurface.</title>
        <authorList>
            <person name="Abin C."/>
            <person name="Sankaranarayanan K."/>
            <person name="Garner C."/>
            <person name="Sindelar R."/>
            <person name="Kotary K."/>
            <person name="Garner R."/>
            <person name="Barclay S."/>
            <person name="Lawson P."/>
            <person name="Krumholz L."/>
        </authorList>
    </citation>
    <scope>NUCLEOTIDE SEQUENCE [LARGE SCALE GENOMIC DNA]</scope>
    <source>
        <strain evidence="6 7">SURF-2</strain>
    </source>
</reference>
<dbReference type="CDD" id="cd02966">
    <property type="entry name" value="TlpA_like_family"/>
    <property type="match status" value="1"/>
</dbReference>
<dbReference type="PROSITE" id="PS00194">
    <property type="entry name" value="THIOREDOXIN_1"/>
    <property type="match status" value="1"/>
</dbReference>
<dbReference type="PANTHER" id="PTHR42852">
    <property type="entry name" value="THIOL:DISULFIDE INTERCHANGE PROTEIN DSBE"/>
    <property type="match status" value="1"/>
</dbReference>